<accession>A0ABS3FV52</accession>
<feature type="domain" description="SIS" evidence="1">
    <location>
        <begin position="31"/>
        <end position="191"/>
    </location>
</feature>
<dbReference type="EMBL" id="JAFLQW010000437">
    <property type="protein sequence ID" value="MBO0350648.1"/>
    <property type="molecule type" value="Genomic_DNA"/>
</dbReference>
<dbReference type="CDD" id="cd05006">
    <property type="entry name" value="SIS_GmhA"/>
    <property type="match status" value="1"/>
</dbReference>
<dbReference type="RefSeq" id="WP_207089122.1">
    <property type="nucleotide sequence ID" value="NZ_JAFLQW010000437.1"/>
</dbReference>
<reference evidence="2 3" key="1">
    <citation type="submission" date="2021-03" db="EMBL/GenBank/DDBJ databases">
        <title>Metabolic Capacity of the Antarctic Cyanobacterium Phormidium pseudopriestleyi that Sustains Oxygenic Photosynthesis in the Presence of Hydrogen Sulfide.</title>
        <authorList>
            <person name="Lumian J.E."/>
            <person name="Jungblut A.D."/>
            <person name="Dillon M.L."/>
            <person name="Hawes I."/>
            <person name="Doran P.T."/>
            <person name="Mackey T.J."/>
            <person name="Dick G.J."/>
            <person name="Grettenberger C.L."/>
            <person name="Sumner D.Y."/>
        </authorList>
    </citation>
    <scope>NUCLEOTIDE SEQUENCE [LARGE SCALE GENOMIC DNA]</scope>
    <source>
        <strain evidence="2 3">FRX01</strain>
    </source>
</reference>
<proteinExistence type="predicted"/>
<dbReference type="InterPro" id="IPR046348">
    <property type="entry name" value="SIS_dom_sf"/>
</dbReference>
<evidence type="ECO:0000313" key="2">
    <source>
        <dbReference type="EMBL" id="MBO0350648.1"/>
    </source>
</evidence>
<dbReference type="Pfam" id="PF13580">
    <property type="entry name" value="SIS_2"/>
    <property type="match status" value="1"/>
</dbReference>
<sequence>MESHIRSYATKLQQALELDAMKLIEPLGLALLSAWKNKKNVYLCGNGGSAGNAVHLANDLIYGTGMKVGSGIRAEALSANPAVLTCLANDLGYDEIYAQQLKVKGNPGDILIALSGSGNSANIVKALDVANQMGMKTFAILGYSGGICKELAHVPLHFPVDDMQIAEDIQLIVGHICMQWLCEETAKEVKPMAVK</sequence>
<comment type="caution">
    <text evidence="2">The sequence shown here is derived from an EMBL/GenBank/DDBJ whole genome shotgun (WGS) entry which is preliminary data.</text>
</comment>
<evidence type="ECO:0000313" key="3">
    <source>
        <dbReference type="Proteomes" id="UP000664844"/>
    </source>
</evidence>
<protein>
    <submittedName>
        <fullName evidence="2">SIS domain-containing protein</fullName>
    </submittedName>
</protein>
<dbReference type="InterPro" id="IPR050099">
    <property type="entry name" value="SIS_GmhA/DiaA_subfam"/>
</dbReference>
<dbReference type="PROSITE" id="PS51464">
    <property type="entry name" value="SIS"/>
    <property type="match status" value="1"/>
</dbReference>
<organism evidence="2 3">
    <name type="scientific">Phormidium pseudopriestleyi FRX01</name>
    <dbReference type="NCBI Taxonomy" id="1759528"/>
    <lineage>
        <taxon>Bacteria</taxon>
        <taxon>Bacillati</taxon>
        <taxon>Cyanobacteriota</taxon>
        <taxon>Cyanophyceae</taxon>
        <taxon>Oscillatoriophycideae</taxon>
        <taxon>Oscillatoriales</taxon>
        <taxon>Oscillatoriaceae</taxon>
        <taxon>Phormidium</taxon>
    </lineage>
</organism>
<dbReference type="Proteomes" id="UP000664844">
    <property type="component" value="Unassembled WGS sequence"/>
</dbReference>
<dbReference type="PANTHER" id="PTHR30390:SF8">
    <property type="entry name" value="SUGAR ISOMERASE (SIS)"/>
    <property type="match status" value="1"/>
</dbReference>
<dbReference type="SUPFAM" id="SSF53697">
    <property type="entry name" value="SIS domain"/>
    <property type="match status" value="1"/>
</dbReference>
<dbReference type="InterPro" id="IPR001347">
    <property type="entry name" value="SIS_dom"/>
</dbReference>
<keyword evidence="3" id="KW-1185">Reference proteome</keyword>
<dbReference type="Gene3D" id="3.40.50.10490">
    <property type="entry name" value="Glucose-6-phosphate isomerase like protein, domain 1"/>
    <property type="match status" value="1"/>
</dbReference>
<dbReference type="PANTHER" id="PTHR30390">
    <property type="entry name" value="SEDOHEPTULOSE 7-PHOSPHATE ISOMERASE / DNAA INITIATOR-ASSOCIATING FACTOR FOR REPLICATION INITIATION"/>
    <property type="match status" value="1"/>
</dbReference>
<name>A0ABS3FV52_9CYAN</name>
<evidence type="ECO:0000259" key="1">
    <source>
        <dbReference type="PROSITE" id="PS51464"/>
    </source>
</evidence>
<dbReference type="InterPro" id="IPR035461">
    <property type="entry name" value="GmhA/DiaA"/>
</dbReference>
<gene>
    <name evidence="2" type="ORF">J0895_16410</name>
</gene>